<name>A0ABP8Y1Q9_9ACTN</name>
<dbReference type="Proteomes" id="UP001499974">
    <property type="component" value="Unassembled WGS sequence"/>
</dbReference>
<dbReference type="InterPro" id="IPR046036">
    <property type="entry name" value="DUF5994"/>
</dbReference>
<sequence>MATSYGAQPSSSTRAPLRLRISDRPGLDTLDGGWWPQSRDLAVELADLADHFPPAFGSVQHAVYSPPDWDSTPRRIAVHGGHVELDSVPQDDTHVVLLRTSQRLTLRLLVVPHDFSDGQGAEALLAAATTGYAHSAGSLLETVTNELDVDPSDHWA</sequence>
<dbReference type="Pfam" id="PF19457">
    <property type="entry name" value="DUF5994"/>
    <property type="match status" value="1"/>
</dbReference>
<accession>A0ABP8Y1Q9</accession>
<comment type="caution">
    <text evidence="1">The sequence shown here is derived from an EMBL/GenBank/DDBJ whole genome shotgun (WGS) entry which is preliminary data.</text>
</comment>
<dbReference type="RefSeq" id="WP_345523832.1">
    <property type="nucleotide sequence ID" value="NZ_BAABKM010000005.1"/>
</dbReference>
<gene>
    <name evidence="1" type="ORF">GCM10023349_43670</name>
</gene>
<organism evidence="1 2">
    <name type="scientific">Nocardioides conyzicola</name>
    <dbReference type="NCBI Taxonomy" id="1651781"/>
    <lineage>
        <taxon>Bacteria</taxon>
        <taxon>Bacillati</taxon>
        <taxon>Actinomycetota</taxon>
        <taxon>Actinomycetes</taxon>
        <taxon>Propionibacteriales</taxon>
        <taxon>Nocardioidaceae</taxon>
        <taxon>Nocardioides</taxon>
    </lineage>
</organism>
<keyword evidence="2" id="KW-1185">Reference proteome</keyword>
<evidence type="ECO:0000313" key="2">
    <source>
        <dbReference type="Proteomes" id="UP001499974"/>
    </source>
</evidence>
<reference evidence="2" key="1">
    <citation type="journal article" date="2019" name="Int. J. Syst. Evol. Microbiol.">
        <title>The Global Catalogue of Microorganisms (GCM) 10K type strain sequencing project: providing services to taxonomists for standard genome sequencing and annotation.</title>
        <authorList>
            <consortium name="The Broad Institute Genomics Platform"/>
            <consortium name="The Broad Institute Genome Sequencing Center for Infectious Disease"/>
            <person name="Wu L."/>
            <person name="Ma J."/>
        </authorList>
    </citation>
    <scope>NUCLEOTIDE SEQUENCE [LARGE SCALE GENOMIC DNA]</scope>
    <source>
        <strain evidence="2">JCM 18531</strain>
    </source>
</reference>
<dbReference type="EMBL" id="BAABKM010000005">
    <property type="protein sequence ID" value="GAA4718913.1"/>
    <property type="molecule type" value="Genomic_DNA"/>
</dbReference>
<proteinExistence type="predicted"/>
<evidence type="ECO:0000313" key="1">
    <source>
        <dbReference type="EMBL" id="GAA4718913.1"/>
    </source>
</evidence>
<protein>
    <submittedName>
        <fullName evidence="1">Uncharacterized protein</fullName>
    </submittedName>
</protein>